<sequence length="12" mass="1481">MRCPLTLFNLSW</sequence>
<proteinExistence type="predicted"/>
<evidence type="ECO:0000313" key="1">
    <source>
        <dbReference type="EMBL" id="JAD32034.1"/>
    </source>
</evidence>
<dbReference type="EMBL" id="GBRH01265861">
    <property type="protein sequence ID" value="JAD32034.1"/>
    <property type="molecule type" value="Transcribed_RNA"/>
</dbReference>
<organism evidence="1">
    <name type="scientific">Arundo donax</name>
    <name type="common">Giant reed</name>
    <name type="synonym">Donax arundinaceus</name>
    <dbReference type="NCBI Taxonomy" id="35708"/>
    <lineage>
        <taxon>Eukaryota</taxon>
        <taxon>Viridiplantae</taxon>
        <taxon>Streptophyta</taxon>
        <taxon>Embryophyta</taxon>
        <taxon>Tracheophyta</taxon>
        <taxon>Spermatophyta</taxon>
        <taxon>Magnoliopsida</taxon>
        <taxon>Liliopsida</taxon>
        <taxon>Poales</taxon>
        <taxon>Poaceae</taxon>
        <taxon>PACMAD clade</taxon>
        <taxon>Arundinoideae</taxon>
        <taxon>Arundineae</taxon>
        <taxon>Arundo</taxon>
    </lineage>
</organism>
<accession>A0A0A8YY22</accession>
<reference evidence="1" key="1">
    <citation type="submission" date="2014-09" db="EMBL/GenBank/DDBJ databases">
        <authorList>
            <person name="Magalhaes I.L.F."/>
            <person name="Oliveira U."/>
            <person name="Santos F.R."/>
            <person name="Vidigal T.H.D.A."/>
            <person name="Brescovit A.D."/>
            <person name="Santos A.J."/>
        </authorList>
    </citation>
    <scope>NUCLEOTIDE SEQUENCE</scope>
    <source>
        <tissue evidence="1">Shoot tissue taken approximately 20 cm above the soil surface</tissue>
    </source>
</reference>
<reference evidence="1" key="2">
    <citation type="journal article" date="2015" name="Data Brief">
        <title>Shoot transcriptome of the giant reed, Arundo donax.</title>
        <authorList>
            <person name="Barrero R.A."/>
            <person name="Guerrero F.D."/>
            <person name="Moolhuijzen P."/>
            <person name="Goolsby J.A."/>
            <person name="Tidwell J."/>
            <person name="Bellgard S.E."/>
            <person name="Bellgard M.I."/>
        </authorList>
    </citation>
    <scope>NUCLEOTIDE SEQUENCE</scope>
    <source>
        <tissue evidence="1">Shoot tissue taken approximately 20 cm above the soil surface</tissue>
    </source>
</reference>
<protein>
    <submittedName>
        <fullName evidence="1">Uncharacterized protein</fullName>
    </submittedName>
</protein>
<name>A0A0A8YY22_ARUDO</name>